<feature type="signal peptide" evidence="1">
    <location>
        <begin position="1"/>
        <end position="21"/>
    </location>
</feature>
<dbReference type="AlphaFoldDB" id="A0A1M5QLS5"/>
<name>A0A1M5QLS5_9GAMM</name>
<dbReference type="Proteomes" id="UP000184000">
    <property type="component" value="Unassembled WGS sequence"/>
</dbReference>
<dbReference type="GeneID" id="98637057"/>
<dbReference type="EMBL" id="FQXA01000004">
    <property type="protein sequence ID" value="SHH15032.1"/>
    <property type="molecule type" value="Genomic_DNA"/>
</dbReference>
<gene>
    <name evidence="2" type="ORF">SAMN02744645_2712</name>
</gene>
<organism evidence="2 3">
    <name type="scientific">Stutzerimonas xanthomarina DSM 18231</name>
    <dbReference type="NCBI Taxonomy" id="1403346"/>
    <lineage>
        <taxon>Bacteria</taxon>
        <taxon>Pseudomonadati</taxon>
        <taxon>Pseudomonadota</taxon>
        <taxon>Gammaproteobacteria</taxon>
        <taxon>Pseudomonadales</taxon>
        <taxon>Pseudomonadaceae</taxon>
        <taxon>Stutzerimonas</taxon>
    </lineage>
</organism>
<dbReference type="RefSeq" id="WP_073301250.1">
    <property type="nucleotide sequence ID" value="NZ_FQXA01000004.1"/>
</dbReference>
<keyword evidence="1" id="KW-0732">Signal</keyword>
<evidence type="ECO:0000256" key="1">
    <source>
        <dbReference type="SAM" id="SignalP"/>
    </source>
</evidence>
<reference evidence="2 3" key="1">
    <citation type="submission" date="2016-11" db="EMBL/GenBank/DDBJ databases">
        <authorList>
            <person name="Jaros S."/>
            <person name="Januszkiewicz K."/>
            <person name="Wedrychowicz H."/>
        </authorList>
    </citation>
    <scope>NUCLEOTIDE SEQUENCE [LARGE SCALE GENOMIC DNA]</scope>
    <source>
        <strain evidence="2 3">DSM 18231</strain>
    </source>
</reference>
<evidence type="ECO:0000313" key="3">
    <source>
        <dbReference type="Proteomes" id="UP000184000"/>
    </source>
</evidence>
<evidence type="ECO:0008006" key="4">
    <source>
        <dbReference type="Google" id="ProtNLM"/>
    </source>
</evidence>
<accession>A0A1M5QLS5</accession>
<feature type="chain" id="PRO_5009913227" description="DnrO protein" evidence="1">
    <location>
        <begin position="22"/>
        <end position="166"/>
    </location>
</feature>
<proteinExistence type="predicted"/>
<evidence type="ECO:0000313" key="2">
    <source>
        <dbReference type="EMBL" id="SHH15032.1"/>
    </source>
</evidence>
<sequence length="166" mass="17178">MKAIIQPLAWGLAMASMLALASGVALDVVVDTAQATVTHDGHGAPAASPVGGEQQWATDAALREGMTRLRQAVDAALPANPAQSISERQALALQANIEDGVSYLIANCELEAQADAALHGLLADLLGGANALAEPAQRGEGAQQLVTVLQRYPTLFAPPHWNETAQ</sequence>
<protein>
    <recommendedName>
        <fullName evidence="4">DnrO protein</fullName>
    </recommendedName>
</protein>